<feature type="domain" description="Oxalate biosynthetic component 1 C-terminal" evidence="6">
    <location>
        <begin position="722"/>
        <end position="1067"/>
    </location>
</feature>
<dbReference type="PANTHER" id="PTHR37418:SF2">
    <property type="entry name" value="3-KETO-5-AMINOHEXANOATE CLEAVAGE ENZYME"/>
    <property type="match status" value="1"/>
</dbReference>
<keyword evidence="4" id="KW-0862">Zinc</keyword>
<dbReference type="Pfam" id="PF20913">
    <property type="entry name" value="ObcA_N"/>
    <property type="match status" value="1"/>
</dbReference>
<proteinExistence type="predicted"/>
<keyword evidence="2" id="KW-0808">Transferase</keyword>
<evidence type="ECO:0000256" key="4">
    <source>
        <dbReference type="ARBA" id="ARBA00022833"/>
    </source>
</evidence>
<dbReference type="EMBL" id="FNJL01000014">
    <property type="protein sequence ID" value="SDP49877.1"/>
    <property type="molecule type" value="Genomic_DNA"/>
</dbReference>
<accession>A0A1H0T761</accession>
<dbReference type="Gene3D" id="3.20.20.70">
    <property type="entry name" value="Aldolase class I"/>
    <property type="match status" value="1"/>
</dbReference>
<dbReference type="GO" id="GO:0046872">
    <property type="term" value="F:metal ion binding"/>
    <property type="evidence" value="ECO:0007669"/>
    <property type="project" value="UniProtKB-KW"/>
</dbReference>
<evidence type="ECO:0000313" key="8">
    <source>
        <dbReference type="EMBL" id="SDP49877.1"/>
    </source>
</evidence>
<dbReference type="Pfam" id="PF05853">
    <property type="entry name" value="BKACE"/>
    <property type="match status" value="1"/>
</dbReference>
<feature type="domain" description="Oxalate biosynthetic component 1 cap" evidence="7">
    <location>
        <begin position="549"/>
        <end position="718"/>
    </location>
</feature>
<dbReference type="InterPro" id="IPR013785">
    <property type="entry name" value="Aldolase_TIM"/>
</dbReference>
<dbReference type="RefSeq" id="WP_225978968.1">
    <property type="nucleotide sequence ID" value="NZ_CP028290.1"/>
</dbReference>
<evidence type="ECO:0000259" key="7">
    <source>
        <dbReference type="Pfam" id="PF21502"/>
    </source>
</evidence>
<dbReference type="Pfam" id="PF21502">
    <property type="entry name" value="Obc1_cap"/>
    <property type="match status" value="1"/>
</dbReference>
<keyword evidence="3" id="KW-0479">Metal-binding</keyword>
<evidence type="ECO:0000256" key="1">
    <source>
        <dbReference type="ARBA" id="ARBA00001947"/>
    </source>
</evidence>
<name>A0A1H0T761_9BURK</name>
<keyword evidence="9" id="KW-1185">Reference proteome</keyword>
<dbReference type="GO" id="GO:0043720">
    <property type="term" value="F:3-keto-5-aminohexanoate cleavage activity"/>
    <property type="evidence" value="ECO:0007669"/>
    <property type="project" value="InterPro"/>
</dbReference>
<dbReference type="Pfam" id="PF21498">
    <property type="entry name" value="Obc1_C"/>
    <property type="match status" value="1"/>
</dbReference>
<dbReference type="Proteomes" id="UP000199317">
    <property type="component" value="Unassembled WGS sequence"/>
</dbReference>
<evidence type="ECO:0000256" key="3">
    <source>
        <dbReference type="ARBA" id="ARBA00022723"/>
    </source>
</evidence>
<protein>
    <submittedName>
        <fullName evidence="8">Uncharacterized conserved protein, DUF849 family</fullName>
    </submittedName>
</protein>
<gene>
    <name evidence="8" type="ORF">SAMN04489708_11456</name>
</gene>
<dbReference type="InterPro" id="IPR008567">
    <property type="entry name" value="BKACE"/>
</dbReference>
<dbReference type="AlphaFoldDB" id="A0A1H0T761"/>
<sequence>MQEIFITAAPVGAVPRNIEPLGPKYLSAALSRHIAGLDAALEKGHGWEPVAEGGLLASESTRIPAGADFICSLAPTADVLDRWLRETGLHAQDGVFQYHQPDAPVARHLDAACFARIASRQTAAELVVHLTGQGWTGDGAGGLAWRHAGAVESYIPPELVERLHACGPGVVEGLAAAGWCRAGSGHALSGKGASCWLPIAPSAIVDECVAAVREGAAILHLHTRDHVGQAWRLPWLPMSLVTGPQPNRIVPDDYDAIVPRLRAEVPLAILNLSTSVRGGGDAEGAARREHLKPYAPDGTPPELSSLSPGEVLFQSGGGYHNTPAFLQQQLAHARRYGIRPEIEVFNRTILQEALGPFRPWLEEAGAPCLLMLVAGVDQHRRAGDALEDDSLIPAAQRQAIYASLQAGDAAGIDRALDMAVAALEPSVAAIRQQLPGSRISVLMPGPMQQLLPRLAVRLRLDGVRIGLEDGLTVPDRSVPGGMRKGRTAEQVRWLREELQALGCHVLSAEATRRLLQMPAAAHALFLAAMDATSHLATPQCPPSASPMAAVIGALSHLRPAFDRREQWLRGQLVRHSHSHGDSARAAAIARDLIRQAGLYVRCFIEERDRYPAQGASAFRPIHDIQPLNHAWELLLENGQDATFYQQALEGLASGAGVAPDGFLTRPSQRKGPDLRFLEYLASLSCRFSADRQHVENLDLRLQPGYAAFQATLFQAVEEAYRRMRAGSEAEPKHPGILAFDAGTGDTVDPADLRQAVRDSHWIMLPSTPTTHYAEGLQLSRGLSTTFLSHLRRMLPRQADGLRILGFVHAGLDGEGHPLIEASMLHNRFLLGTDREGSLVGHPSRLLYEALLLPRLVEHPARLLRNADGTVEREGGMPLYEDRSPARRIDFRSIEDIPPLRFLAHSSGIATMQQMDNAMRHDMERLGYSLLEQTELFNRNVVVSFASAADIASGTPGTPTVDVTAYNDIRSMAGTTTPDYAIPDAHRRRQALSARDANHRYEDTQWKLIRGASGKVVLRRIGVFLREDPARQHDSHSIRRYLEGAPEAVRHLLEQLHTMSGAPRFDFTLRRLASADAQPEPELQP</sequence>
<reference evidence="9" key="1">
    <citation type="submission" date="2016-10" db="EMBL/GenBank/DDBJ databases">
        <authorList>
            <person name="Varghese N."/>
            <person name="Submissions S."/>
        </authorList>
    </citation>
    <scope>NUCLEOTIDE SEQUENCE [LARGE SCALE GENOMIC DNA]</scope>
    <source>
        <strain evidence="9">DSM 17101</strain>
    </source>
</reference>
<feature type="domain" description="Oxalate Biosynthetic Component A N-terminal" evidence="5">
    <location>
        <begin position="40"/>
        <end position="179"/>
    </location>
</feature>
<comment type="cofactor">
    <cofactor evidence="1">
        <name>Zn(2+)</name>
        <dbReference type="ChEBI" id="CHEBI:29105"/>
    </cofactor>
</comment>
<dbReference type="InterPro" id="IPR048877">
    <property type="entry name" value="ObcA_N"/>
</dbReference>
<dbReference type="InterPro" id="IPR048878">
    <property type="entry name" value="Obc1_cap"/>
</dbReference>
<evidence type="ECO:0000256" key="2">
    <source>
        <dbReference type="ARBA" id="ARBA00022679"/>
    </source>
</evidence>
<evidence type="ECO:0000313" key="9">
    <source>
        <dbReference type="Proteomes" id="UP000199317"/>
    </source>
</evidence>
<evidence type="ECO:0000259" key="6">
    <source>
        <dbReference type="Pfam" id="PF21498"/>
    </source>
</evidence>
<evidence type="ECO:0000259" key="5">
    <source>
        <dbReference type="Pfam" id="PF20913"/>
    </source>
</evidence>
<organism evidence="8 9">
    <name type="scientific">Paracidovorax cattleyae</name>
    <dbReference type="NCBI Taxonomy" id="80868"/>
    <lineage>
        <taxon>Bacteria</taxon>
        <taxon>Pseudomonadati</taxon>
        <taxon>Pseudomonadota</taxon>
        <taxon>Betaproteobacteria</taxon>
        <taxon>Burkholderiales</taxon>
        <taxon>Comamonadaceae</taxon>
        <taxon>Paracidovorax</taxon>
    </lineage>
</organism>
<dbReference type="InterPro" id="IPR048879">
    <property type="entry name" value="Obc1_C"/>
</dbReference>
<dbReference type="PANTHER" id="PTHR37418">
    <property type="entry name" value="3-KETO-5-AMINOHEXANOATE CLEAVAGE ENZYME-RELATED"/>
    <property type="match status" value="1"/>
</dbReference>